<evidence type="ECO:0000313" key="3">
    <source>
        <dbReference type="Proteomes" id="UP001054902"/>
    </source>
</evidence>
<organism evidence="2 3">
    <name type="scientific">Chaetoceros tenuissimus</name>
    <dbReference type="NCBI Taxonomy" id="426638"/>
    <lineage>
        <taxon>Eukaryota</taxon>
        <taxon>Sar</taxon>
        <taxon>Stramenopiles</taxon>
        <taxon>Ochrophyta</taxon>
        <taxon>Bacillariophyta</taxon>
        <taxon>Coscinodiscophyceae</taxon>
        <taxon>Chaetocerotophycidae</taxon>
        <taxon>Chaetocerotales</taxon>
        <taxon>Chaetocerotaceae</taxon>
        <taxon>Chaetoceros</taxon>
    </lineage>
</organism>
<sequence>MVSQELGILGIAAAITGGIQGLGFLVAYALQTEKFYDILGGINFLAIGIYSAIDGSSDDQLWSDDPRKISATVLFLVSRLWLLTFLAWRAHERGGDARFDEWLGYDKFFIFGFVWFFQAVWVFCISLPIIFINGSDKVYDGLNPIDYVSIVFFAIAIVVEIAADVQKAVWVKKGRQGGFCQVGVWKYSRHPNYFGEMLQWWCAFGLAFYSGTGWDDAQWWTSILSPLMTMQILLNTSGTGVANANGKNLKRYYDKVPEAYAKYRKETSILIPMVGYQYVPMFLKRTIFFDWAKYEYKPEESKPDFNYNTFAS</sequence>
<reference evidence="2 3" key="1">
    <citation type="journal article" date="2021" name="Sci. Rep.">
        <title>The genome of the diatom Chaetoceros tenuissimus carries an ancient integrated fragment of an extant virus.</title>
        <authorList>
            <person name="Hongo Y."/>
            <person name="Kimura K."/>
            <person name="Takaki Y."/>
            <person name="Yoshida Y."/>
            <person name="Baba S."/>
            <person name="Kobayashi G."/>
            <person name="Nagasaki K."/>
            <person name="Hano T."/>
            <person name="Tomaru Y."/>
        </authorList>
    </citation>
    <scope>NUCLEOTIDE SEQUENCE [LARGE SCALE GENOMIC DNA]</scope>
    <source>
        <strain evidence="2 3">NIES-3715</strain>
    </source>
</reference>
<name>A0AAD3H9W6_9STRA</name>
<keyword evidence="1" id="KW-1133">Transmembrane helix</keyword>
<feature type="transmembrane region" description="Helical" evidence="1">
    <location>
        <begin position="6"/>
        <end position="28"/>
    </location>
</feature>
<feature type="transmembrane region" description="Helical" evidence="1">
    <location>
        <begin position="144"/>
        <end position="163"/>
    </location>
</feature>
<keyword evidence="3" id="KW-1185">Reference proteome</keyword>
<feature type="transmembrane region" description="Helical" evidence="1">
    <location>
        <begin position="108"/>
        <end position="132"/>
    </location>
</feature>
<proteinExistence type="predicted"/>
<dbReference type="GO" id="GO:0016020">
    <property type="term" value="C:membrane"/>
    <property type="evidence" value="ECO:0007669"/>
    <property type="project" value="TreeGrafter"/>
</dbReference>
<comment type="caution">
    <text evidence="2">The sequence shown here is derived from an EMBL/GenBank/DDBJ whole genome shotgun (WGS) entry which is preliminary data.</text>
</comment>
<protein>
    <recommendedName>
        <fullName evidence="4">Steroid 5-alpha reductase C-terminal domain-containing protein</fullName>
    </recommendedName>
</protein>
<dbReference type="PANTHER" id="PTHR32251">
    <property type="entry name" value="3-OXO-5-ALPHA-STEROID 4-DEHYDROGENASE"/>
    <property type="match status" value="1"/>
</dbReference>
<dbReference type="Pfam" id="PF06966">
    <property type="entry name" value="DUF1295"/>
    <property type="match status" value="1"/>
</dbReference>
<accession>A0AAD3H9W6</accession>
<feature type="transmembrane region" description="Helical" evidence="1">
    <location>
        <begin position="35"/>
        <end position="53"/>
    </location>
</feature>
<dbReference type="InterPro" id="IPR010721">
    <property type="entry name" value="UstE-like"/>
</dbReference>
<keyword evidence="1" id="KW-0812">Transmembrane</keyword>
<evidence type="ECO:0008006" key="4">
    <source>
        <dbReference type="Google" id="ProtNLM"/>
    </source>
</evidence>
<dbReference type="Gene3D" id="1.20.120.1630">
    <property type="match status" value="1"/>
</dbReference>
<dbReference type="Proteomes" id="UP001054902">
    <property type="component" value="Unassembled WGS sequence"/>
</dbReference>
<feature type="transmembrane region" description="Helical" evidence="1">
    <location>
        <begin position="69"/>
        <end position="88"/>
    </location>
</feature>
<evidence type="ECO:0000313" key="2">
    <source>
        <dbReference type="EMBL" id="GFH55354.1"/>
    </source>
</evidence>
<dbReference type="EMBL" id="BLLK01000047">
    <property type="protein sequence ID" value="GFH55354.1"/>
    <property type="molecule type" value="Genomic_DNA"/>
</dbReference>
<gene>
    <name evidence="2" type="ORF">CTEN210_11829</name>
</gene>
<evidence type="ECO:0000256" key="1">
    <source>
        <dbReference type="SAM" id="Phobius"/>
    </source>
</evidence>
<dbReference type="PANTHER" id="PTHR32251:SF15">
    <property type="entry name" value="3-OXO-5-ALPHA-STEROID 4-DEHYDROGENASE (DUF1295)"/>
    <property type="match status" value="1"/>
</dbReference>
<dbReference type="AlphaFoldDB" id="A0AAD3H9W6"/>
<keyword evidence="1" id="KW-0472">Membrane</keyword>